<evidence type="ECO:0000313" key="1">
    <source>
        <dbReference type="EMBL" id="MDV6232857.1"/>
    </source>
</evidence>
<protein>
    <submittedName>
        <fullName evidence="1">Uncharacterized protein</fullName>
    </submittedName>
</protein>
<sequence>MALHDRRERWLANARSVHSTTDQMLTGGLPVDRDARINMATIVGTLQGVFADQIEALDGDAPAGHIALAIAPLAAALHKFDSLGKPNLPKTNGELRDALDELRAAAGSVATTLDGDPSLRVQTVDEVIAEFAESYRVALLLTLTACHALSTKIVEWRESKDNGKAVGDHLNVPTMKLQSTNTDGAVPMSMLSSLMTAPPSIMTPGNEAAAFAEMFSGGTPPPLYRMAYGQWFGTIAAMWEDVYRERLATAHGTDAEGHGWDRNDVKSEFFYELSQIRHDFAHKDGLCVESAGNSILKWGVAGQPLAPTPRQMMSLLDLFPTEELSKTPVRTPRTSERLPFNFPSEWVAKVRKRVTEIEEVKRLRPDVLKRVIDRWLDEIV</sequence>
<dbReference type="EMBL" id="JAWLKE010000007">
    <property type="protein sequence ID" value="MDV6232857.1"/>
    <property type="molecule type" value="Genomic_DNA"/>
</dbReference>
<comment type="caution">
    <text evidence="1">The sequence shown here is derived from an EMBL/GenBank/DDBJ whole genome shotgun (WGS) entry which is preliminary data.</text>
</comment>
<evidence type="ECO:0000313" key="2">
    <source>
        <dbReference type="Proteomes" id="UP001185899"/>
    </source>
</evidence>
<reference evidence="1 2" key="1">
    <citation type="submission" date="2023-10" db="EMBL/GenBank/DDBJ databases">
        <title>Development of a sustainable strategy for remediation of hydrocarbon-contaminated territories based on the waste exchange concept.</title>
        <authorList>
            <person name="Krivoruchko A."/>
        </authorList>
    </citation>
    <scope>NUCLEOTIDE SEQUENCE [LARGE SCALE GENOMIC DNA]</scope>
    <source>
        <strain evidence="1 2">IEGM 1322</strain>
    </source>
</reference>
<proteinExistence type="predicted"/>
<dbReference type="RefSeq" id="WP_287454789.1">
    <property type="nucleotide sequence ID" value="NZ_JAWLKE010000007.1"/>
</dbReference>
<keyword evidence="2" id="KW-1185">Reference proteome</keyword>
<organism evidence="1 2">
    <name type="scientific">Rhodococcus cercidiphylli</name>
    <dbReference type="NCBI Taxonomy" id="489916"/>
    <lineage>
        <taxon>Bacteria</taxon>
        <taxon>Bacillati</taxon>
        <taxon>Actinomycetota</taxon>
        <taxon>Actinomycetes</taxon>
        <taxon>Mycobacteriales</taxon>
        <taxon>Nocardiaceae</taxon>
        <taxon>Rhodococcus</taxon>
    </lineage>
</organism>
<gene>
    <name evidence="1" type="ORF">R3P95_20070</name>
</gene>
<accession>A0ABU4B300</accession>
<dbReference type="Proteomes" id="UP001185899">
    <property type="component" value="Unassembled WGS sequence"/>
</dbReference>
<name>A0ABU4B300_9NOCA</name>